<name>I1NZT2_ORYGL</name>
<dbReference type="Gramene" id="ORGLA02G0123800.1">
    <property type="protein sequence ID" value="ORGLA02G0123800.1"/>
    <property type="gene ID" value="ORGLA02G0123800"/>
</dbReference>
<evidence type="ECO:0008006" key="4">
    <source>
        <dbReference type="Google" id="ProtNLM"/>
    </source>
</evidence>
<dbReference type="EnsemblPlants" id="ORGLA02G0123800.1">
    <property type="protein sequence ID" value="ORGLA02G0123800.1"/>
    <property type="gene ID" value="ORGLA02G0123800"/>
</dbReference>
<protein>
    <recommendedName>
        <fullName evidence="4">DUF834 domain-containing protein</fullName>
    </recommendedName>
</protein>
<evidence type="ECO:0000313" key="3">
    <source>
        <dbReference type="Proteomes" id="UP000007306"/>
    </source>
</evidence>
<dbReference type="AlphaFoldDB" id="I1NZT2"/>
<feature type="compositionally biased region" description="Basic and acidic residues" evidence="1">
    <location>
        <begin position="22"/>
        <end position="37"/>
    </location>
</feature>
<accession>I1NZT2</accession>
<sequence length="125" mass="13235">MTGAQAKDGPRSATSSPPVSGERARGHPPGDDRDGKAQRRRKQTAHCVAEGTARGGAEMLEPAVGWSTRRRTTKEMGPAAASDTLAVMPLLPPAGCRHRQRRGGRGREGENPTASPSMAAERERV</sequence>
<evidence type="ECO:0000313" key="2">
    <source>
        <dbReference type="EnsemblPlants" id="ORGLA02G0123800.1"/>
    </source>
</evidence>
<dbReference type="HOGENOM" id="CLU_2076749_0_0_1"/>
<organism evidence="2 3">
    <name type="scientific">Oryza glaberrima</name>
    <name type="common">African rice</name>
    <dbReference type="NCBI Taxonomy" id="4538"/>
    <lineage>
        <taxon>Eukaryota</taxon>
        <taxon>Viridiplantae</taxon>
        <taxon>Streptophyta</taxon>
        <taxon>Embryophyta</taxon>
        <taxon>Tracheophyta</taxon>
        <taxon>Spermatophyta</taxon>
        <taxon>Magnoliopsida</taxon>
        <taxon>Liliopsida</taxon>
        <taxon>Poales</taxon>
        <taxon>Poaceae</taxon>
        <taxon>BOP clade</taxon>
        <taxon>Oryzoideae</taxon>
        <taxon>Oryzeae</taxon>
        <taxon>Oryzinae</taxon>
        <taxon>Oryza</taxon>
    </lineage>
</organism>
<reference evidence="2" key="1">
    <citation type="submission" date="2015-06" db="UniProtKB">
        <authorList>
            <consortium name="EnsemblPlants"/>
        </authorList>
    </citation>
    <scope>IDENTIFICATION</scope>
</reference>
<dbReference type="Proteomes" id="UP000007306">
    <property type="component" value="Chromosome 2"/>
</dbReference>
<proteinExistence type="predicted"/>
<feature type="region of interest" description="Disordered" evidence="1">
    <location>
        <begin position="1"/>
        <end position="125"/>
    </location>
</feature>
<evidence type="ECO:0000256" key="1">
    <source>
        <dbReference type="SAM" id="MobiDB-lite"/>
    </source>
</evidence>
<keyword evidence="3" id="KW-1185">Reference proteome</keyword>
<reference evidence="2 3" key="2">
    <citation type="submission" date="2018-04" db="EMBL/GenBank/DDBJ databases">
        <title>OglaRS2 (Oryza glaberrima Reference Sequence Version 2).</title>
        <authorList>
            <person name="Zhang J."/>
            <person name="Kudrna D."/>
            <person name="Lee S."/>
            <person name="Talag J."/>
            <person name="Rajasekar S."/>
            <person name="Wing R.A."/>
        </authorList>
    </citation>
    <scope>NUCLEOTIDE SEQUENCE [LARGE SCALE GENOMIC DNA]</scope>
    <source>
        <strain evidence="2 3">cv. IRGC 96717</strain>
    </source>
</reference>